<dbReference type="GO" id="GO:0005737">
    <property type="term" value="C:cytoplasm"/>
    <property type="evidence" value="ECO:0007669"/>
    <property type="project" value="TreeGrafter"/>
</dbReference>
<dbReference type="InterPro" id="IPR052841">
    <property type="entry name" value="PMP_oxidase-like"/>
</dbReference>
<dbReference type="SUPFAM" id="SSF50475">
    <property type="entry name" value="FMN-binding split barrel"/>
    <property type="match status" value="1"/>
</dbReference>
<dbReference type="InterPro" id="IPR012349">
    <property type="entry name" value="Split_barrel_FMN-bd"/>
</dbReference>
<dbReference type="Pfam" id="PF01243">
    <property type="entry name" value="PNPOx_N"/>
    <property type="match status" value="1"/>
</dbReference>
<gene>
    <name evidence="2" type="ORF">AC631_05318</name>
</gene>
<dbReference type="EMBL" id="LMYN01000193">
    <property type="protein sequence ID" value="KRZ98915.1"/>
    <property type="molecule type" value="Genomic_DNA"/>
</dbReference>
<dbReference type="GO" id="GO:0005634">
    <property type="term" value="C:nucleus"/>
    <property type="evidence" value="ECO:0007669"/>
    <property type="project" value="TreeGrafter"/>
</dbReference>
<keyword evidence="3" id="KW-1185">Reference proteome</keyword>
<protein>
    <recommendedName>
        <fullName evidence="1">Pyridoxamine 5'-phosphate oxidase N-terminal domain-containing protein</fullName>
    </recommendedName>
</protein>
<evidence type="ECO:0000259" key="1">
    <source>
        <dbReference type="Pfam" id="PF01243"/>
    </source>
</evidence>
<dbReference type="Proteomes" id="UP000054251">
    <property type="component" value="Unassembled WGS sequence"/>
</dbReference>
<dbReference type="PANTHER" id="PTHR28040">
    <property type="entry name" value="PYRIDOXAMINE 5'-PHOSPHATE OXIDASE YLR456W HOMOLOG-RELATED"/>
    <property type="match status" value="1"/>
</dbReference>
<dbReference type="AlphaFoldDB" id="A0A0V1PRQ0"/>
<accession>A0A0V1PRQ0</accession>
<evidence type="ECO:0000313" key="2">
    <source>
        <dbReference type="EMBL" id="KRZ98915.1"/>
    </source>
</evidence>
<reference evidence="2 3" key="1">
    <citation type="submission" date="2015-11" db="EMBL/GenBank/DDBJ databases">
        <title>The genome of Debaryomyces fabryi.</title>
        <authorList>
            <person name="Tafer H."/>
            <person name="Lopandic K."/>
        </authorList>
    </citation>
    <scope>NUCLEOTIDE SEQUENCE [LARGE SCALE GENOMIC DNA]</scope>
    <source>
        <strain evidence="2 3">CBS 789</strain>
    </source>
</reference>
<dbReference type="RefSeq" id="XP_015465018.1">
    <property type="nucleotide sequence ID" value="XM_015614147.1"/>
</dbReference>
<feature type="domain" description="Pyridoxamine 5'-phosphate oxidase N-terminal" evidence="1">
    <location>
        <begin position="6"/>
        <end position="129"/>
    </location>
</feature>
<dbReference type="PANTHER" id="PTHR28040:SF1">
    <property type="entry name" value="PYRIDOXAMINE 5'-PHOSPHATE OXIDASE YLR456W HOMOLOG-RELATED"/>
    <property type="match status" value="1"/>
</dbReference>
<dbReference type="Gene3D" id="2.30.110.10">
    <property type="entry name" value="Electron Transport, Fmn-binding Protein, Chain A"/>
    <property type="match status" value="1"/>
</dbReference>
<comment type="caution">
    <text evidence="2">The sequence shown here is derived from an EMBL/GenBank/DDBJ whole genome shotgun (WGS) entry which is preliminary data.</text>
</comment>
<sequence length="176" mass="20032">MSTKLPESVTKLLNSTRYVHLATCLDNIPHVSLMNYTYYHSNADYIIMTTPKGTTKYENMVANPNVSLLLHDWMAAKTTSEDSSEGTGKRRNSLYEFLTNLNKTEISRVSVMINGKAEEIPVNAENYTFFKSLHLNNSSIDEVQAENYIKDDNTALFIIKIDLCKVTDTENNVEEY</sequence>
<dbReference type="OrthoDB" id="5300823at2759"/>
<dbReference type="InterPro" id="IPR011576">
    <property type="entry name" value="Pyridox_Oxase_N"/>
</dbReference>
<evidence type="ECO:0000313" key="3">
    <source>
        <dbReference type="Proteomes" id="UP000054251"/>
    </source>
</evidence>
<proteinExistence type="predicted"/>
<name>A0A0V1PRQ0_9ASCO</name>
<dbReference type="GeneID" id="26842327"/>
<organism evidence="2 3">
    <name type="scientific">Debaryomyces fabryi</name>
    <dbReference type="NCBI Taxonomy" id="58627"/>
    <lineage>
        <taxon>Eukaryota</taxon>
        <taxon>Fungi</taxon>
        <taxon>Dikarya</taxon>
        <taxon>Ascomycota</taxon>
        <taxon>Saccharomycotina</taxon>
        <taxon>Pichiomycetes</taxon>
        <taxon>Debaryomycetaceae</taxon>
        <taxon>Debaryomyces</taxon>
    </lineage>
</organism>